<organism evidence="1 2">
    <name type="scientific">Fusarium decemcellulare</name>
    <dbReference type="NCBI Taxonomy" id="57161"/>
    <lineage>
        <taxon>Eukaryota</taxon>
        <taxon>Fungi</taxon>
        <taxon>Dikarya</taxon>
        <taxon>Ascomycota</taxon>
        <taxon>Pezizomycotina</taxon>
        <taxon>Sordariomycetes</taxon>
        <taxon>Hypocreomycetidae</taxon>
        <taxon>Hypocreales</taxon>
        <taxon>Nectriaceae</taxon>
        <taxon>Fusarium</taxon>
        <taxon>Fusarium decemcellulare species complex</taxon>
    </lineage>
</organism>
<dbReference type="EMBL" id="JANRMS010004654">
    <property type="protein sequence ID" value="KAJ3507064.1"/>
    <property type="molecule type" value="Genomic_DNA"/>
</dbReference>
<evidence type="ECO:0000313" key="2">
    <source>
        <dbReference type="Proteomes" id="UP001148629"/>
    </source>
</evidence>
<sequence>MTISEAGFHLFFCSPALTSVSVAAQATVHLHYLVASIATPATKLNTPTSIRSLLLQLRCTSSPTRDGEIKSTTRDRILLASCLTYRALIALSLFFYHQQPPVRQLNSAVPFLHLPAPPSHEQSNPRCPPTSLSLFFERAVFLFCSASSKNTTKQTSSVNRRHRGRTNIPRDLLIDTSAAFSRPPRISIFDVYKPPPSASKLDNGLRRRRSVSRLLSSQTVT</sequence>
<comment type="caution">
    <text evidence="1">The sequence shown here is derived from an EMBL/GenBank/DDBJ whole genome shotgun (WGS) entry which is preliminary data.</text>
</comment>
<name>A0ACC1RCY0_9HYPO</name>
<reference evidence="1" key="1">
    <citation type="submission" date="2022-08" db="EMBL/GenBank/DDBJ databases">
        <title>Genome Sequence of Fusarium decemcellulare.</title>
        <authorList>
            <person name="Buettner E."/>
        </authorList>
    </citation>
    <scope>NUCLEOTIDE SEQUENCE</scope>
    <source>
        <strain evidence="1">Babe19</strain>
    </source>
</reference>
<proteinExistence type="predicted"/>
<gene>
    <name evidence="1" type="ORF">NM208_g16004</name>
</gene>
<dbReference type="Proteomes" id="UP001148629">
    <property type="component" value="Unassembled WGS sequence"/>
</dbReference>
<evidence type="ECO:0000313" key="1">
    <source>
        <dbReference type="EMBL" id="KAJ3507064.1"/>
    </source>
</evidence>
<keyword evidence="2" id="KW-1185">Reference proteome</keyword>
<protein>
    <submittedName>
        <fullName evidence="1">Uncharacterized protein</fullName>
    </submittedName>
</protein>
<accession>A0ACC1RCY0</accession>